<protein>
    <submittedName>
        <fullName evidence="1">Uncharacterized protein</fullName>
    </submittedName>
</protein>
<comment type="caution">
    <text evidence="1">The sequence shown here is derived from an EMBL/GenBank/DDBJ whole genome shotgun (WGS) entry which is preliminary data.</text>
</comment>
<evidence type="ECO:0000313" key="2">
    <source>
        <dbReference type="Proteomes" id="UP001596116"/>
    </source>
</evidence>
<evidence type="ECO:0000313" key="1">
    <source>
        <dbReference type="EMBL" id="MFC6035605.1"/>
    </source>
</evidence>
<gene>
    <name evidence="1" type="ORF">ACFMB1_08635</name>
</gene>
<organism evidence="1 2">
    <name type="scientific">Hyphococcus aureus</name>
    <dbReference type="NCBI Taxonomy" id="2666033"/>
    <lineage>
        <taxon>Bacteria</taxon>
        <taxon>Pseudomonadati</taxon>
        <taxon>Pseudomonadota</taxon>
        <taxon>Alphaproteobacteria</taxon>
        <taxon>Parvularculales</taxon>
        <taxon>Parvularculaceae</taxon>
        <taxon>Hyphococcus</taxon>
    </lineage>
</organism>
<dbReference type="EMBL" id="JBHPON010000001">
    <property type="protein sequence ID" value="MFC6035605.1"/>
    <property type="molecule type" value="Genomic_DNA"/>
</dbReference>
<name>A0ABW1KU00_9PROT</name>
<reference evidence="1 2" key="1">
    <citation type="submission" date="2024-09" db="EMBL/GenBank/DDBJ databases">
        <authorList>
            <person name="Zhang Z.-H."/>
        </authorList>
    </citation>
    <scope>NUCLEOTIDE SEQUENCE [LARGE SCALE GENOMIC DNA]</scope>
    <source>
        <strain evidence="1 2">HHTR114</strain>
    </source>
</reference>
<dbReference type="RefSeq" id="WP_379878982.1">
    <property type="nucleotide sequence ID" value="NZ_JBHPON010000001.1"/>
</dbReference>
<sequence length="85" mass="9404">MKLYSKDGVEVMSVTSIEHADGKVMVRGKMMKTMAMTIMVKPEDMAEGFRLLSLKTLLAMPGMLIKGWLRNRRARAGSAESAKNA</sequence>
<keyword evidence="2" id="KW-1185">Reference proteome</keyword>
<proteinExistence type="predicted"/>
<accession>A0ABW1KU00</accession>
<dbReference type="Proteomes" id="UP001596116">
    <property type="component" value="Unassembled WGS sequence"/>
</dbReference>